<dbReference type="Gene3D" id="1.25.40.10">
    <property type="entry name" value="Tetratricopeptide repeat domain"/>
    <property type="match status" value="1"/>
</dbReference>
<evidence type="ECO:0000256" key="1">
    <source>
        <dbReference type="SAM" id="Phobius"/>
    </source>
</evidence>
<dbReference type="InterPro" id="IPR018704">
    <property type="entry name" value="SecYEG/CpoB_TPR"/>
</dbReference>
<keyword evidence="1" id="KW-0472">Membrane</keyword>
<dbReference type="SUPFAM" id="SSF48452">
    <property type="entry name" value="TPR-like"/>
    <property type="match status" value="1"/>
</dbReference>
<keyword evidence="1" id="KW-0812">Transmembrane</keyword>
<dbReference type="InterPro" id="IPR011990">
    <property type="entry name" value="TPR-like_helical_dom_sf"/>
</dbReference>
<protein>
    <submittedName>
        <fullName evidence="3">Membrane protein</fullName>
    </submittedName>
</protein>
<evidence type="ECO:0000259" key="2">
    <source>
        <dbReference type="Pfam" id="PF09976"/>
    </source>
</evidence>
<gene>
    <name evidence="3" type="ORF">PlAlph_4650</name>
</gene>
<keyword evidence="1" id="KW-1133">Transmembrane helix</keyword>
<sequence>MITAEITLYKKNKNKLESKKMKKKNEEFTLQDAFIREVDEDLKNESMKKLWDKYGLFVIIVVIASLTLAVSYESLKAWYIQRAENRADAYAAALSLQGQARFAESEEALDMVINEDFGSFVELAKMQKANILLEQDDPQAGLELLEKIAQDKNVSSQLRDTALIKLASYRQDSASFEEMSELLQSIAENGKNAWNAVAKDMLATVLLRDGKTEEAKEIYNSLLKNPDASDDLKNRIRDILSVL</sequence>
<name>A0A6G8F2V3_9PROT</name>
<evidence type="ECO:0000313" key="3">
    <source>
        <dbReference type="EMBL" id="QIM10573.1"/>
    </source>
</evidence>
<reference evidence="3" key="1">
    <citation type="journal article" date="2020" name="J. ISSAAS">
        <title>Lactobacilli and other gastrointestinal microbiota of Peromyscus leucopus, reservoir host for agents of Lyme disease and other zoonoses in North America.</title>
        <authorList>
            <person name="Milovic A."/>
            <person name="Bassam K."/>
            <person name="Shao H."/>
            <person name="Chatzistamou I."/>
            <person name="Tufts D.M."/>
            <person name="Diuk-Wasser M."/>
            <person name="Barbour A.G."/>
        </authorList>
    </citation>
    <scope>NUCLEOTIDE SEQUENCE</scope>
    <source>
        <strain evidence="3">LL90</strain>
    </source>
</reference>
<organism evidence="3">
    <name type="scientific">uncultured Alphaproteobacteria bacterium</name>
    <dbReference type="NCBI Taxonomy" id="91750"/>
    <lineage>
        <taxon>Bacteria</taxon>
        <taxon>Pseudomonadati</taxon>
        <taxon>Pseudomonadota</taxon>
        <taxon>Alphaproteobacteria</taxon>
        <taxon>environmental samples</taxon>
    </lineage>
</organism>
<feature type="transmembrane region" description="Helical" evidence="1">
    <location>
        <begin position="54"/>
        <end position="72"/>
    </location>
</feature>
<dbReference type="EMBL" id="MN990731">
    <property type="protein sequence ID" value="QIM10573.1"/>
    <property type="molecule type" value="Genomic_DNA"/>
</dbReference>
<proteinExistence type="predicted"/>
<accession>A0A6G8F2V3</accession>
<dbReference type="Pfam" id="PF09976">
    <property type="entry name" value="TPR_21"/>
    <property type="match status" value="1"/>
</dbReference>
<dbReference type="AlphaFoldDB" id="A0A6G8F2V3"/>
<feature type="domain" description="Ancillary SecYEG translocon subunit/Cell division coordinator CpoB TPR" evidence="2">
    <location>
        <begin position="48"/>
        <end position="229"/>
    </location>
</feature>